<keyword evidence="3" id="KW-0201">Cytochrome c-type biogenesis</keyword>
<dbReference type="KEGG" id="mbah:HYN46_10165"/>
<keyword evidence="8" id="KW-1185">Reference proteome</keyword>
<evidence type="ECO:0000313" key="8">
    <source>
        <dbReference type="Proteomes" id="UP000253940"/>
    </source>
</evidence>
<sequence>MNQNRQKFFWLIPLLIFIGLAVLLWTRLGVDPKIVPQATTGKPFPTFNLPSLADGRLQTVADLPKQPFVLNVWGSWCPTCAVEHPYLMKMARQGVILVGVNYKDQPSAALAYLEKHGNPFSINLQDSKGDLGLDLGLTGAPETFIVDQHQQIRLHVIGEVDDSVWQTQLKPCLDSLKVGGGAGCQ</sequence>
<protein>
    <submittedName>
        <fullName evidence="7">DsbE family thiol:disulfide interchange protein</fullName>
    </submittedName>
</protein>
<name>A0A345P7A9_9GAMM</name>
<proteinExistence type="inferred from homology"/>
<comment type="subcellular location">
    <subcellularLocation>
        <location evidence="1">Cell inner membrane</location>
        <topology evidence="1">Single-pass membrane protein</topology>
        <orientation evidence="1">Periplasmic side</orientation>
    </subcellularLocation>
</comment>
<dbReference type="GO" id="GO:0015036">
    <property type="term" value="F:disulfide oxidoreductase activity"/>
    <property type="evidence" value="ECO:0007669"/>
    <property type="project" value="InterPro"/>
</dbReference>
<evidence type="ECO:0000256" key="4">
    <source>
        <dbReference type="ARBA" id="ARBA00023157"/>
    </source>
</evidence>
<dbReference type="PROSITE" id="PS51352">
    <property type="entry name" value="THIOREDOXIN_2"/>
    <property type="match status" value="1"/>
</dbReference>
<evidence type="ECO:0000259" key="6">
    <source>
        <dbReference type="PROSITE" id="PS51352"/>
    </source>
</evidence>
<keyword evidence="4" id="KW-1015">Disulfide bond</keyword>
<dbReference type="GO" id="GO:0017004">
    <property type="term" value="P:cytochrome complex assembly"/>
    <property type="evidence" value="ECO:0007669"/>
    <property type="project" value="UniProtKB-KW"/>
</dbReference>
<dbReference type="InterPro" id="IPR050553">
    <property type="entry name" value="Thioredoxin_ResA/DsbE_sf"/>
</dbReference>
<feature type="domain" description="Thioredoxin" evidence="6">
    <location>
        <begin position="38"/>
        <end position="178"/>
    </location>
</feature>
<dbReference type="Gene3D" id="3.40.30.10">
    <property type="entry name" value="Glutaredoxin"/>
    <property type="match status" value="1"/>
</dbReference>
<organism evidence="7 8">
    <name type="scientific">Aquirhabdus parva</name>
    <dbReference type="NCBI Taxonomy" id="2283318"/>
    <lineage>
        <taxon>Bacteria</taxon>
        <taxon>Pseudomonadati</taxon>
        <taxon>Pseudomonadota</taxon>
        <taxon>Gammaproteobacteria</taxon>
        <taxon>Moraxellales</taxon>
        <taxon>Moraxellaceae</taxon>
        <taxon>Aquirhabdus</taxon>
    </lineage>
</organism>
<dbReference type="Proteomes" id="UP000253940">
    <property type="component" value="Chromosome"/>
</dbReference>
<dbReference type="CDD" id="cd03010">
    <property type="entry name" value="TlpA_like_DsbE"/>
    <property type="match status" value="1"/>
</dbReference>
<dbReference type="NCBIfam" id="TIGR00385">
    <property type="entry name" value="dsbE"/>
    <property type="match status" value="1"/>
</dbReference>
<evidence type="ECO:0000256" key="2">
    <source>
        <dbReference type="ARBA" id="ARBA00007758"/>
    </source>
</evidence>
<dbReference type="OrthoDB" id="9799347at2"/>
<evidence type="ECO:0000256" key="3">
    <source>
        <dbReference type="ARBA" id="ARBA00022748"/>
    </source>
</evidence>
<dbReference type="EMBL" id="CP031222">
    <property type="protein sequence ID" value="AXI03168.1"/>
    <property type="molecule type" value="Genomic_DNA"/>
</dbReference>
<dbReference type="PANTHER" id="PTHR42852">
    <property type="entry name" value="THIOL:DISULFIDE INTERCHANGE PROTEIN DSBE"/>
    <property type="match status" value="1"/>
</dbReference>
<dbReference type="InterPro" id="IPR013740">
    <property type="entry name" value="Redoxin"/>
</dbReference>
<dbReference type="PANTHER" id="PTHR42852:SF6">
    <property type="entry name" value="THIOL:DISULFIDE INTERCHANGE PROTEIN DSBE"/>
    <property type="match status" value="1"/>
</dbReference>
<dbReference type="SUPFAM" id="SSF52833">
    <property type="entry name" value="Thioredoxin-like"/>
    <property type="match status" value="1"/>
</dbReference>
<dbReference type="GO" id="GO:0005886">
    <property type="term" value="C:plasma membrane"/>
    <property type="evidence" value="ECO:0007669"/>
    <property type="project" value="UniProtKB-SubCell"/>
</dbReference>
<dbReference type="RefSeq" id="WP_114899278.1">
    <property type="nucleotide sequence ID" value="NZ_CP031222.1"/>
</dbReference>
<dbReference type="InterPro" id="IPR017937">
    <property type="entry name" value="Thioredoxin_CS"/>
</dbReference>
<dbReference type="Pfam" id="PF08534">
    <property type="entry name" value="Redoxin"/>
    <property type="match status" value="1"/>
</dbReference>
<evidence type="ECO:0000256" key="1">
    <source>
        <dbReference type="ARBA" id="ARBA00004383"/>
    </source>
</evidence>
<evidence type="ECO:0000256" key="5">
    <source>
        <dbReference type="ARBA" id="ARBA00023284"/>
    </source>
</evidence>
<evidence type="ECO:0000313" key="7">
    <source>
        <dbReference type="EMBL" id="AXI03168.1"/>
    </source>
</evidence>
<gene>
    <name evidence="7" type="ORF">HYN46_10165</name>
</gene>
<accession>A0A345P7A9</accession>
<dbReference type="GO" id="GO:0030288">
    <property type="term" value="C:outer membrane-bounded periplasmic space"/>
    <property type="evidence" value="ECO:0007669"/>
    <property type="project" value="InterPro"/>
</dbReference>
<dbReference type="InterPro" id="IPR013766">
    <property type="entry name" value="Thioredoxin_domain"/>
</dbReference>
<dbReference type="InterPro" id="IPR004799">
    <property type="entry name" value="Periplasmic_diS_OxRdtase_DsbE"/>
</dbReference>
<comment type="similarity">
    <text evidence="2">Belongs to the thioredoxin family. DsbE subfamily.</text>
</comment>
<dbReference type="PROSITE" id="PS00194">
    <property type="entry name" value="THIOREDOXIN_1"/>
    <property type="match status" value="1"/>
</dbReference>
<dbReference type="AlphaFoldDB" id="A0A345P7A9"/>
<dbReference type="InterPro" id="IPR036249">
    <property type="entry name" value="Thioredoxin-like_sf"/>
</dbReference>
<keyword evidence="5" id="KW-0676">Redox-active center</keyword>
<reference evidence="7 8" key="1">
    <citation type="submission" date="2018-07" db="EMBL/GenBank/DDBJ databases">
        <title>Genome sequencing of Moraxellaceae gen. HYN0046.</title>
        <authorList>
            <person name="Kim M."/>
            <person name="Yi H."/>
        </authorList>
    </citation>
    <scope>NUCLEOTIDE SEQUENCE [LARGE SCALE GENOMIC DNA]</scope>
    <source>
        <strain evidence="7 8">HYN0046</strain>
    </source>
</reference>